<organism evidence="1 2">
    <name type="scientific">Flavobacterium qiangtangense</name>
    <dbReference type="NCBI Taxonomy" id="1442595"/>
    <lineage>
        <taxon>Bacteria</taxon>
        <taxon>Pseudomonadati</taxon>
        <taxon>Bacteroidota</taxon>
        <taxon>Flavobacteriia</taxon>
        <taxon>Flavobacteriales</taxon>
        <taxon>Flavobacteriaceae</taxon>
        <taxon>Flavobacterium</taxon>
    </lineage>
</organism>
<reference evidence="2" key="1">
    <citation type="journal article" date="2019" name="Int. J. Syst. Evol. Microbiol.">
        <title>The Global Catalogue of Microorganisms (GCM) 10K type strain sequencing project: providing services to taxonomists for standard genome sequencing and annotation.</title>
        <authorList>
            <consortium name="The Broad Institute Genomics Platform"/>
            <consortium name="The Broad Institute Genome Sequencing Center for Infectious Disease"/>
            <person name="Wu L."/>
            <person name="Ma J."/>
        </authorList>
    </citation>
    <scope>NUCLEOTIDE SEQUENCE [LARGE SCALE GENOMIC DNA]</scope>
    <source>
        <strain evidence="2">CCUG 49679</strain>
    </source>
</reference>
<dbReference type="RefSeq" id="WP_379791566.1">
    <property type="nucleotide sequence ID" value="NZ_JBHSQB010000007.1"/>
</dbReference>
<proteinExistence type="predicted"/>
<dbReference type="Gene3D" id="1.10.530.10">
    <property type="match status" value="1"/>
</dbReference>
<dbReference type="EMBL" id="JBHSQB010000007">
    <property type="protein sequence ID" value="MFC6096703.1"/>
    <property type="molecule type" value="Genomic_DNA"/>
</dbReference>
<dbReference type="InterPro" id="IPR023346">
    <property type="entry name" value="Lysozyme-like_dom_sf"/>
</dbReference>
<name>A0ABW1PM72_9FLAO</name>
<comment type="caution">
    <text evidence="1">The sequence shown here is derived from an EMBL/GenBank/DDBJ whole genome shotgun (WGS) entry which is preliminary data.</text>
</comment>
<sequence>MGIAFDDDFENLMVKPLEKLTEKVEEKEALSIKYISSTADEESIYLNFEITAKKLTKLDAVIFVQEMNATNEEAINKKVKLQNTSSQRIKVSFLKEKTFDRYSWQDGFAYQATITCDGLSAQTDEFTLKFEKEKIEKVEKCLCKKTSWTADDLRYIVTQLRKLDVEILNNIDRHDITFHEKWLDKDGKLIPDTDTGKKPKNGDRKKYKNVISSFYDKEDSNREQIKDRLFYLKNNELNIKSSEAKYEKFVNQLNRIFVDYKIDNCLRKLHFIAQIYQETQRFTKTYEQTDRIYFGGNFYQGRGLKQITHDYNYLKYYCHKSKDVNQKKLFDIYIEKRKNDSEGVNEFNKRTSNEHITVQDMEGVNELAKKISTDIYYAADSAGWYWNDNNINEYADKDNIIGVSAKVNNPSAKDQKTSDGINGFSDREKYYNLLKIIFDYENCK</sequence>
<gene>
    <name evidence="1" type="ORF">ACFPVY_08585</name>
</gene>
<accession>A0ABW1PM72</accession>
<evidence type="ECO:0000313" key="2">
    <source>
        <dbReference type="Proteomes" id="UP001596287"/>
    </source>
</evidence>
<dbReference type="SUPFAM" id="SSF53955">
    <property type="entry name" value="Lysozyme-like"/>
    <property type="match status" value="2"/>
</dbReference>
<keyword evidence="2" id="KW-1185">Reference proteome</keyword>
<dbReference type="Proteomes" id="UP001596287">
    <property type="component" value="Unassembled WGS sequence"/>
</dbReference>
<evidence type="ECO:0000313" key="1">
    <source>
        <dbReference type="EMBL" id="MFC6096703.1"/>
    </source>
</evidence>
<protein>
    <submittedName>
        <fullName evidence="1">Uncharacterized protein</fullName>
    </submittedName>
</protein>